<organism evidence="1 2">
    <name type="scientific">Naganishia onofrii</name>
    <dbReference type="NCBI Taxonomy" id="1851511"/>
    <lineage>
        <taxon>Eukaryota</taxon>
        <taxon>Fungi</taxon>
        <taxon>Dikarya</taxon>
        <taxon>Basidiomycota</taxon>
        <taxon>Agaricomycotina</taxon>
        <taxon>Tremellomycetes</taxon>
        <taxon>Filobasidiales</taxon>
        <taxon>Filobasidiaceae</taxon>
        <taxon>Naganishia</taxon>
    </lineage>
</organism>
<gene>
    <name evidence="1" type="ORF">QFC24_005463</name>
</gene>
<reference evidence="1" key="1">
    <citation type="submission" date="2023-04" db="EMBL/GenBank/DDBJ databases">
        <title>Draft Genome sequencing of Naganishia species isolated from polar environments using Oxford Nanopore Technology.</title>
        <authorList>
            <person name="Leo P."/>
            <person name="Venkateswaran K."/>
        </authorList>
    </citation>
    <scope>NUCLEOTIDE SEQUENCE</scope>
    <source>
        <strain evidence="1">DBVPG 5303</strain>
    </source>
</reference>
<proteinExistence type="predicted"/>
<protein>
    <submittedName>
        <fullName evidence="1">Uncharacterized protein</fullName>
    </submittedName>
</protein>
<evidence type="ECO:0000313" key="2">
    <source>
        <dbReference type="Proteomes" id="UP001234202"/>
    </source>
</evidence>
<evidence type="ECO:0000313" key="1">
    <source>
        <dbReference type="EMBL" id="KAJ9119980.1"/>
    </source>
</evidence>
<keyword evidence="2" id="KW-1185">Reference proteome</keyword>
<dbReference type="Proteomes" id="UP001234202">
    <property type="component" value="Unassembled WGS sequence"/>
</dbReference>
<sequence length="464" mass="51345">MLPTSCLVAILAALSVSSALTIPQPPKHHSTVSAAFHEIDINPHPFLRLSNSPSDVPESGVHEESFDVEELAEMDAHMKDYKGWDLDEMRLISIQRGDQMEEEFKWVTEYDKIILKTKGFKFMDITDAPTLGMANMLSPGGGAKKLYTYPQPSSNSSTHAYTTAHLYPKLSTDIMKANLIKFSGFRTRYYRSETGKQSQQWLLSKIKEYAQVNPHITIKEHPHSWGQNSIVARIPSAHAIKMKSSKNKDDGDKKKKTEKDSVVIIGAHQDSANMWPFLPAPGADDDGSGTTSILDAFRVLAASSYKPTHSAVEFHWYSAEEGGLLGSQAVAKVYEEDKVDVKGMIQMDMTAWVKKDTKEVIGVITDFVDPALTKFIAAAVHEYCDIPAVPTKCGYACSDHASWSKAGYQSAFSIESTFEDSNKAIHSSGDTIEHPEFSFDHMQQFSKLAIAFAVELGGLDVPKK</sequence>
<accession>A0ACC2X7E9</accession>
<name>A0ACC2X7E9_9TREE</name>
<comment type="caution">
    <text evidence="1">The sequence shown here is derived from an EMBL/GenBank/DDBJ whole genome shotgun (WGS) entry which is preliminary data.</text>
</comment>
<dbReference type="EMBL" id="JASBWV010000022">
    <property type="protein sequence ID" value="KAJ9119980.1"/>
    <property type="molecule type" value="Genomic_DNA"/>
</dbReference>